<evidence type="ECO:0000313" key="4">
    <source>
        <dbReference type="Proteomes" id="UP001302812"/>
    </source>
</evidence>
<dbReference type="Proteomes" id="UP001302812">
    <property type="component" value="Unassembled WGS sequence"/>
</dbReference>
<organism evidence="3 4">
    <name type="scientific">Canariomyces notabilis</name>
    <dbReference type="NCBI Taxonomy" id="2074819"/>
    <lineage>
        <taxon>Eukaryota</taxon>
        <taxon>Fungi</taxon>
        <taxon>Dikarya</taxon>
        <taxon>Ascomycota</taxon>
        <taxon>Pezizomycotina</taxon>
        <taxon>Sordariomycetes</taxon>
        <taxon>Sordariomycetidae</taxon>
        <taxon>Sordariales</taxon>
        <taxon>Chaetomiaceae</taxon>
        <taxon>Canariomyces</taxon>
    </lineage>
</organism>
<keyword evidence="2" id="KW-0472">Membrane</keyword>
<keyword evidence="2" id="KW-0812">Transmembrane</keyword>
<reference evidence="3" key="2">
    <citation type="submission" date="2023-05" db="EMBL/GenBank/DDBJ databases">
        <authorList>
            <consortium name="Lawrence Berkeley National Laboratory"/>
            <person name="Steindorff A."/>
            <person name="Hensen N."/>
            <person name="Bonometti L."/>
            <person name="Westerberg I."/>
            <person name="Brannstrom I.O."/>
            <person name="Guillou S."/>
            <person name="Cros-Aarteil S."/>
            <person name="Calhoun S."/>
            <person name="Haridas S."/>
            <person name="Kuo A."/>
            <person name="Mondo S."/>
            <person name="Pangilinan J."/>
            <person name="Riley R."/>
            <person name="Labutti K."/>
            <person name="Andreopoulos B."/>
            <person name="Lipzen A."/>
            <person name="Chen C."/>
            <person name="Yanf M."/>
            <person name="Daum C."/>
            <person name="Ng V."/>
            <person name="Clum A."/>
            <person name="Ohm R."/>
            <person name="Martin F."/>
            <person name="Silar P."/>
            <person name="Natvig D."/>
            <person name="Lalanne C."/>
            <person name="Gautier V."/>
            <person name="Ament-Velasquez S.L."/>
            <person name="Kruys A."/>
            <person name="Hutchinson M.I."/>
            <person name="Powell A.J."/>
            <person name="Barry K."/>
            <person name="Miller A.N."/>
            <person name="Grigoriev I.V."/>
            <person name="Debuchy R."/>
            <person name="Gladieux P."/>
            <person name="Thoren M.H."/>
            <person name="Johannesson H."/>
        </authorList>
    </citation>
    <scope>NUCLEOTIDE SEQUENCE</scope>
    <source>
        <strain evidence="3">CBS 508.74</strain>
    </source>
</reference>
<accession>A0AAN6TDT1</accession>
<comment type="caution">
    <text evidence="3">The sequence shown here is derived from an EMBL/GenBank/DDBJ whole genome shotgun (WGS) entry which is preliminary data.</text>
</comment>
<evidence type="ECO:0000256" key="1">
    <source>
        <dbReference type="SAM" id="MobiDB-lite"/>
    </source>
</evidence>
<keyword evidence="2" id="KW-1133">Transmembrane helix</keyword>
<feature type="transmembrane region" description="Helical" evidence="2">
    <location>
        <begin position="100"/>
        <end position="131"/>
    </location>
</feature>
<feature type="region of interest" description="Disordered" evidence="1">
    <location>
        <begin position="1"/>
        <end position="28"/>
    </location>
</feature>
<sequence length="152" mass="16350">MTCANTTAESDPDQLTLEAGSQPVSSTSTARQPSIVSRAGSTAAISLYIVCVLLYILTSQNQQHVWSDVARFLILVVCSADGAVIFLLHKSHFVQNKVEIVTTFLMLALILRFILDGVTDGLGIIMASLFLAGKFPELRADVTGWWLHAGAA</sequence>
<dbReference type="RefSeq" id="XP_064670113.1">
    <property type="nucleotide sequence ID" value="XM_064815187.1"/>
</dbReference>
<reference evidence="3" key="1">
    <citation type="journal article" date="2023" name="Mol. Phylogenet. Evol.">
        <title>Genome-scale phylogeny and comparative genomics of the fungal order Sordariales.</title>
        <authorList>
            <person name="Hensen N."/>
            <person name="Bonometti L."/>
            <person name="Westerberg I."/>
            <person name="Brannstrom I.O."/>
            <person name="Guillou S."/>
            <person name="Cros-Aarteil S."/>
            <person name="Calhoun S."/>
            <person name="Haridas S."/>
            <person name="Kuo A."/>
            <person name="Mondo S."/>
            <person name="Pangilinan J."/>
            <person name="Riley R."/>
            <person name="LaButti K."/>
            <person name="Andreopoulos B."/>
            <person name="Lipzen A."/>
            <person name="Chen C."/>
            <person name="Yan M."/>
            <person name="Daum C."/>
            <person name="Ng V."/>
            <person name="Clum A."/>
            <person name="Steindorff A."/>
            <person name="Ohm R.A."/>
            <person name="Martin F."/>
            <person name="Silar P."/>
            <person name="Natvig D.O."/>
            <person name="Lalanne C."/>
            <person name="Gautier V."/>
            <person name="Ament-Velasquez S.L."/>
            <person name="Kruys A."/>
            <person name="Hutchinson M.I."/>
            <person name="Powell A.J."/>
            <person name="Barry K."/>
            <person name="Miller A.N."/>
            <person name="Grigoriev I.V."/>
            <person name="Debuchy R."/>
            <person name="Gladieux P."/>
            <person name="Hiltunen Thoren M."/>
            <person name="Johannesson H."/>
        </authorList>
    </citation>
    <scope>NUCLEOTIDE SEQUENCE</scope>
    <source>
        <strain evidence="3">CBS 508.74</strain>
    </source>
</reference>
<proteinExistence type="predicted"/>
<evidence type="ECO:0000313" key="3">
    <source>
        <dbReference type="EMBL" id="KAK4112543.1"/>
    </source>
</evidence>
<evidence type="ECO:0000256" key="2">
    <source>
        <dbReference type="SAM" id="Phobius"/>
    </source>
</evidence>
<keyword evidence="4" id="KW-1185">Reference proteome</keyword>
<dbReference type="EMBL" id="MU853342">
    <property type="protein sequence ID" value="KAK4112543.1"/>
    <property type="molecule type" value="Genomic_DNA"/>
</dbReference>
<feature type="transmembrane region" description="Helical" evidence="2">
    <location>
        <begin position="35"/>
        <end position="57"/>
    </location>
</feature>
<feature type="transmembrane region" description="Helical" evidence="2">
    <location>
        <begin position="69"/>
        <end position="88"/>
    </location>
</feature>
<name>A0AAN6TDT1_9PEZI</name>
<dbReference type="AlphaFoldDB" id="A0AAN6TDT1"/>
<dbReference type="GeneID" id="89939312"/>
<protein>
    <submittedName>
        <fullName evidence="3">Uncharacterized protein</fullName>
    </submittedName>
</protein>
<gene>
    <name evidence="3" type="ORF">N656DRAFT_779415</name>
</gene>